<dbReference type="HOGENOM" id="CLU_036146_1_2_5"/>
<dbReference type="GO" id="GO:0009244">
    <property type="term" value="P:lipopolysaccharide core region biosynthetic process"/>
    <property type="evidence" value="ECO:0007669"/>
    <property type="project" value="UniProtKB-UniRule"/>
</dbReference>
<evidence type="ECO:0000256" key="8">
    <source>
        <dbReference type="RuleBase" id="RU365103"/>
    </source>
</evidence>
<keyword evidence="8" id="KW-1003">Cell membrane</keyword>
<comment type="caution">
    <text evidence="10">The sequence shown here is derived from an EMBL/GenBank/DDBJ whole genome shotgun (WGS) entry which is preliminary data.</text>
</comment>
<dbReference type="InterPro" id="IPR039901">
    <property type="entry name" value="Kdotransferase"/>
</dbReference>
<evidence type="ECO:0000256" key="1">
    <source>
        <dbReference type="ARBA" id="ARBA00003394"/>
    </source>
</evidence>
<evidence type="ECO:0000313" key="11">
    <source>
        <dbReference type="Proteomes" id="UP000003635"/>
    </source>
</evidence>
<accession>Q2CCX4</accession>
<sequence length="383" mass="40827">MRPDDALGGAAAAGREAEIVWFHRAPETDTDALVGLLNRLRTEDDALGFVVTGHGPPLPEGLATCLQVTPGTSAEARAFLDSWRPAVLVWMRGRFVAPLLAEADQRGVVRILADAAGADLGPPRSGWLAARRNLMRGFRHALALDADAAYRLRRAGLAEEQVELSGPLEESAVALPGSERRRAGLAEALAGRPVWFVPGVQASEVEALIAAHQKATRRAHRLLMVMMPDRPAEAEWITDALRGSFKTSCRSEGDEPTEACQALMADEYDEAGVWYRLAPLTFMGGTLGTGSTRSPYEPAALGSAVLHGPHTGAWSPAFLRLAQAGAARGVQDTDDLGNVIETLLAPDQAARMAHAAWESISSGAPVTNRLLDLIRDALDEAGF</sequence>
<organism evidence="10 11">
    <name type="scientific">Oceanicola granulosus (strain ATCC BAA-861 / DSM 15982 / KCTC 12143 / HTCC2516)</name>
    <dbReference type="NCBI Taxonomy" id="314256"/>
    <lineage>
        <taxon>Bacteria</taxon>
        <taxon>Pseudomonadati</taxon>
        <taxon>Pseudomonadota</taxon>
        <taxon>Alphaproteobacteria</taxon>
        <taxon>Rhodobacterales</taxon>
        <taxon>Roseobacteraceae</taxon>
        <taxon>Oceanicola</taxon>
    </lineage>
</organism>
<evidence type="ECO:0000256" key="2">
    <source>
        <dbReference type="ARBA" id="ARBA00004713"/>
    </source>
</evidence>
<dbReference type="GO" id="GO:0009245">
    <property type="term" value="P:lipid A biosynthetic process"/>
    <property type="evidence" value="ECO:0007669"/>
    <property type="project" value="TreeGrafter"/>
</dbReference>
<proteinExistence type="inferred from homology"/>
<feature type="domain" description="3-deoxy-D-manno-octulosonic-acid transferase N-terminal" evidence="9">
    <location>
        <begin position="14"/>
        <end position="167"/>
    </location>
</feature>
<keyword evidence="8" id="KW-0448">Lipopolysaccharide biosynthesis</keyword>
<gene>
    <name evidence="10" type="ORF">OG2516_09650</name>
</gene>
<comment type="catalytic activity">
    <reaction evidence="7 8">
        <text>lipid IVA (E. coli) + CMP-3-deoxy-beta-D-manno-octulosonate = alpha-Kdo-(2-&gt;6)-lipid IVA (E. coli) + CMP + H(+)</text>
        <dbReference type="Rhea" id="RHEA:28066"/>
        <dbReference type="ChEBI" id="CHEBI:15378"/>
        <dbReference type="ChEBI" id="CHEBI:58603"/>
        <dbReference type="ChEBI" id="CHEBI:60364"/>
        <dbReference type="ChEBI" id="CHEBI:60377"/>
        <dbReference type="ChEBI" id="CHEBI:85987"/>
        <dbReference type="EC" id="2.4.99.12"/>
    </reaction>
</comment>
<dbReference type="Gene3D" id="3.40.50.11720">
    <property type="entry name" value="3-Deoxy-D-manno-octulosonic-acid transferase, N-terminal domain"/>
    <property type="match status" value="1"/>
</dbReference>
<evidence type="ECO:0000256" key="4">
    <source>
        <dbReference type="ARBA" id="ARBA00019077"/>
    </source>
</evidence>
<protein>
    <recommendedName>
        <fullName evidence="4 8">3-deoxy-D-manno-octulosonic acid transferase</fullName>
        <shortName evidence="8">Kdo transferase</shortName>
        <ecNumber evidence="3 8">2.4.99.12</ecNumber>
    </recommendedName>
    <alternativeName>
        <fullName evidence="6 8">Lipid IV(A) 3-deoxy-D-manno-octulosonic acid transferase</fullName>
    </alternativeName>
</protein>
<dbReference type="GO" id="GO:0005886">
    <property type="term" value="C:plasma membrane"/>
    <property type="evidence" value="ECO:0007669"/>
    <property type="project" value="UniProtKB-SubCell"/>
</dbReference>
<dbReference type="InterPro" id="IPR007507">
    <property type="entry name" value="Glycos_transf_N"/>
</dbReference>
<dbReference type="AlphaFoldDB" id="Q2CCX4"/>
<evidence type="ECO:0000256" key="6">
    <source>
        <dbReference type="ARBA" id="ARBA00031445"/>
    </source>
</evidence>
<dbReference type="eggNOG" id="COG1519">
    <property type="taxonomic scope" value="Bacteria"/>
</dbReference>
<dbReference type="Proteomes" id="UP000003635">
    <property type="component" value="Unassembled WGS sequence"/>
</dbReference>
<dbReference type="InterPro" id="IPR038107">
    <property type="entry name" value="Glycos_transf_N_sf"/>
</dbReference>
<evidence type="ECO:0000259" key="9">
    <source>
        <dbReference type="Pfam" id="PF04413"/>
    </source>
</evidence>
<dbReference type="UniPathway" id="UPA00958"/>
<dbReference type="EMBL" id="AAOT01000027">
    <property type="protein sequence ID" value="EAR50499.1"/>
    <property type="molecule type" value="Genomic_DNA"/>
</dbReference>
<evidence type="ECO:0000256" key="7">
    <source>
        <dbReference type="ARBA" id="ARBA00049183"/>
    </source>
</evidence>
<dbReference type="PANTHER" id="PTHR42755">
    <property type="entry name" value="3-DEOXY-MANNO-OCTULOSONATE CYTIDYLYLTRANSFERASE"/>
    <property type="match status" value="1"/>
</dbReference>
<dbReference type="STRING" id="314256.OG2516_09650"/>
<dbReference type="GO" id="GO:0043842">
    <property type="term" value="F:Kdo transferase activity"/>
    <property type="evidence" value="ECO:0007669"/>
    <property type="project" value="UniProtKB-EC"/>
</dbReference>
<dbReference type="EC" id="2.4.99.12" evidence="3 8"/>
<comment type="subcellular location">
    <subcellularLocation>
        <location evidence="8">Cell membrane</location>
    </subcellularLocation>
</comment>
<keyword evidence="5 8" id="KW-0808">Transferase</keyword>
<comment type="pathway">
    <text evidence="2 8">Bacterial outer membrane biogenesis; LPS core biosynthesis.</text>
</comment>
<dbReference type="Gene3D" id="3.40.50.2000">
    <property type="entry name" value="Glycogen Phosphorylase B"/>
    <property type="match status" value="1"/>
</dbReference>
<evidence type="ECO:0000256" key="3">
    <source>
        <dbReference type="ARBA" id="ARBA00012621"/>
    </source>
</evidence>
<evidence type="ECO:0000313" key="10">
    <source>
        <dbReference type="EMBL" id="EAR50499.1"/>
    </source>
</evidence>
<dbReference type="Pfam" id="PF04413">
    <property type="entry name" value="Glycos_transf_N"/>
    <property type="match status" value="1"/>
</dbReference>
<dbReference type="RefSeq" id="WP_007255451.1">
    <property type="nucleotide sequence ID" value="NZ_CH724107.1"/>
</dbReference>
<keyword evidence="8" id="KW-0472">Membrane</keyword>
<comment type="function">
    <text evidence="1 8">Involved in lipopolysaccharide (LPS) biosynthesis. Catalyzes the transfer of 3-deoxy-D-manno-octulosonate (Kdo) residue(s) from CMP-Kdo to lipid IV(A), the tetraacyldisaccharide-1,4'-bisphosphate precursor of lipid A.</text>
</comment>
<dbReference type="OrthoDB" id="9789797at2"/>
<reference evidence="10 11" key="1">
    <citation type="journal article" date="2010" name="J. Bacteriol.">
        <title>Genome sequences of Oceanicola granulosus HTCC2516(T) and Oceanicola batsensis HTCC2597(TDelta).</title>
        <authorList>
            <person name="Thrash J.C."/>
            <person name="Cho J.C."/>
            <person name="Vergin K.L."/>
            <person name="Giovannoni S.J."/>
        </authorList>
    </citation>
    <scope>NUCLEOTIDE SEQUENCE [LARGE SCALE GENOMIC DNA]</scope>
    <source>
        <strain evidence="11">ATCC BAA-861 / DSM 15982 / KCTC 12143 / HTCC2516</strain>
    </source>
</reference>
<keyword evidence="11" id="KW-1185">Reference proteome</keyword>
<comment type="similarity">
    <text evidence="8">Belongs to the glycosyltransferase group 1 family.</text>
</comment>
<name>Q2CCX4_OCEGH</name>
<evidence type="ECO:0000256" key="5">
    <source>
        <dbReference type="ARBA" id="ARBA00022679"/>
    </source>
</evidence>
<dbReference type="PANTHER" id="PTHR42755:SF1">
    <property type="entry name" value="3-DEOXY-D-MANNO-OCTULOSONIC ACID TRANSFERASE, MITOCHONDRIAL-RELATED"/>
    <property type="match status" value="1"/>
</dbReference>